<comment type="caution">
    <text evidence="6">The sequence shown here is derived from an EMBL/GenBank/DDBJ whole genome shotgun (WGS) entry which is preliminary data.</text>
</comment>
<dbReference type="SUPFAM" id="SSF53850">
    <property type="entry name" value="Periplasmic binding protein-like II"/>
    <property type="match status" value="1"/>
</dbReference>
<dbReference type="InterPro" id="IPR036388">
    <property type="entry name" value="WH-like_DNA-bd_sf"/>
</dbReference>
<evidence type="ECO:0000256" key="2">
    <source>
        <dbReference type="ARBA" id="ARBA00023015"/>
    </source>
</evidence>
<dbReference type="Proteomes" id="UP000245938">
    <property type="component" value="Unassembled WGS sequence"/>
</dbReference>
<organism evidence="6 7">
    <name type="scientific">Kurthia sibirica</name>
    <dbReference type="NCBI Taxonomy" id="202750"/>
    <lineage>
        <taxon>Bacteria</taxon>
        <taxon>Bacillati</taxon>
        <taxon>Bacillota</taxon>
        <taxon>Bacilli</taxon>
        <taxon>Bacillales</taxon>
        <taxon>Caryophanaceae</taxon>
        <taxon>Kurthia</taxon>
    </lineage>
</organism>
<evidence type="ECO:0000256" key="1">
    <source>
        <dbReference type="ARBA" id="ARBA00009437"/>
    </source>
</evidence>
<dbReference type="CDD" id="cd05466">
    <property type="entry name" value="PBP2_LTTR_substrate"/>
    <property type="match status" value="1"/>
</dbReference>
<protein>
    <submittedName>
        <fullName evidence="6">LysR family transcriptional regulator</fullName>
    </submittedName>
</protein>
<keyword evidence="7" id="KW-1185">Reference proteome</keyword>
<proteinExistence type="inferred from homology"/>
<dbReference type="Gene3D" id="1.10.10.10">
    <property type="entry name" value="Winged helix-like DNA-binding domain superfamily/Winged helix DNA-binding domain"/>
    <property type="match status" value="1"/>
</dbReference>
<keyword evidence="2" id="KW-0805">Transcription regulation</keyword>
<dbReference type="InterPro" id="IPR000847">
    <property type="entry name" value="LysR_HTH_N"/>
</dbReference>
<evidence type="ECO:0000259" key="5">
    <source>
        <dbReference type="PROSITE" id="PS50931"/>
    </source>
</evidence>
<accession>A0A2U3ALG0</accession>
<evidence type="ECO:0000256" key="3">
    <source>
        <dbReference type="ARBA" id="ARBA00023125"/>
    </source>
</evidence>
<dbReference type="GO" id="GO:0000976">
    <property type="term" value="F:transcription cis-regulatory region binding"/>
    <property type="evidence" value="ECO:0007669"/>
    <property type="project" value="TreeGrafter"/>
</dbReference>
<evidence type="ECO:0000313" key="7">
    <source>
        <dbReference type="Proteomes" id="UP000245938"/>
    </source>
</evidence>
<dbReference type="SUPFAM" id="SSF46785">
    <property type="entry name" value="Winged helix' DNA-binding domain"/>
    <property type="match status" value="1"/>
</dbReference>
<sequence>MKCKGVLNLEYRWIQTFIVAAEYKNFRIASEKLNMSQPSITVHIKQLEKHLNAELFKRENNRVNLTEAGKVFLIQAKRIATQWETSLQLFDQSQKGIIEKCAIAMTPMMVETILPNIVYEFINEHPEYEISITIEESEKIEELIEAGDIQLGIGLVQPVTKRVMSHLFVETPLQLAYPLDEYDDESGIVYEIDELFSKYPLFTGHNPMNSSYVQRQVEHHFPASKQIQLSHSYAVKKFIRDGLGIAFLPKLVLRKDMMEGRLNIYDFHTFELPVVSLYFLYKNLREIDHLLIEAIKSRHFS</sequence>
<keyword evidence="3" id="KW-0238">DNA-binding</keyword>
<dbReference type="Pfam" id="PF00126">
    <property type="entry name" value="HTH_1"/>
    <property type="match status" value="1"/>
</dbReference>
<dbReference type="FunFam" id="1.10.10.10:FF:000001">
    <property type="entry name" value="LysR family transcriptional regulator"/>
    <property type="match status" value="1"/>
</dbReference>
<dbReference type="Pfam" id="PF03466">
    <property type="entry name" value="LysR_substrate"/>
    <property type="match status" value="1"/>
</dbReference>
<keyword evidence="4" id="KW-0804">Transcription</keyword>
<dbReference type="PANTHER" id="PTHR30126">
    <property type="entry name" value="HTH-TYPE TRANSCRIPTIONAL REGULATOR"/>
    <property type="match status" value="1"/>
</dbReference>
<dbReference type="InterPro" id="IPR005119">
    <property type="entry name" value="LysR_subst-bd"/>
</dbReference>
<dbReference type="OrthoDB" id="9803735at2"/>
<dbReference type="EMBL" id="QFVR01000009">
    <property type="protein sequence ID" value="PWI25364.1"/>
    <property type="molecule type" value="Genomic_DNA"/>
</dbReference>
<reference evidence="6 7" key="1">
    <citation type="submission" date="2018-05" db="EMBL/GenBank/DDBJ databases">
        <title>Kurthia sibirica genome sequence.</title>
        <authorList>
            <person name="Maclea K.S."/>
            <person name="Goen A.E."/>
        </authorList>
    </citation>
    <scope>NUCLEOTIDE SEQUENCE [LARGE SCALE GENOMIC DNA]</scope>
    <source>
        <strain evidence="6 7">ATCC 49154</strain>
    </source>
</reference>
<dbReference type="PANTHER" id="PTHR30126:SF64">
    <property type="entry name" value="HTH-TYPE TRANSCRIPTIONAL REGULATOR CITR"/>
    <property type="match status" value="1"/>
</dbReference>
<dbReference type="PRINTS" id="PR00039">
    <property type="entry name" value="HTHLYSR"/>
</dbReference>
<name>A0A2U3ALG0_9BACL</name>
<dbReference type="AlphaFoldDB" id="A0A2U3ALG0"/>
<dbReference type="InterPro" id="IPR036390">
    <property type="entry name" value="WH_DNA-bd_sf"/>
</dbReference>
<feature type="domain" description="HTH lysR-type" evidence="5">
    <location>
        <begin position="9"/>
        <end position="66"/>
    </location>
</feature>
<comment type="similarity">
    <text evidence="1">Belongs to the LysR transcriptional regulatory family.</text>
</comment>
<dbReference type="PROSITE" id="PS50931">
    <property type="entry name" value="HTH_LYSR"/>
    <property type="match status" value="1"/>
</dbReference>
<gene>
    <name evidence="6" type="ORF">DEX24_08475</name>
</gene>
<dbReference type="GO" id="GO:0003700">
    <property type="term" value="F:DNA-binding transcription factor activity"/>
    <property type="evidence" value="ECO:0007669"/>
    <property type="project" value="InterPro"/>
</dbReference>
<evidence type="ECO:0000313" key="6">
    <source>
        <dbReference type="EMBL" id="PWI25364.1"/>
    </source>
</evidence>
<dbReference type="Gene3D" id="3.40.190.290">
    <property type="match status" value="1"/>
</dbReference>
<evidence type="ECO:0000256" key="4">
    <source>
        <dbReference type="ARBA" id="ARBA00023163"/>
    </source>
</evidence>